<name>A0ABV7MEF6_9PROT</name>
<dbReference type="RefSeq" id="WP_189575665.1">
    <property type="nucleotide sequence ID" value="NZ_BMXU01000002.1"/>
</dbReference>
<dbReference type="InterPro" id="IPR031009">
    <property type="entry name" value="Tcm_partner"/>
</dbReference>
<evidence type="ECO:0000313" key="2">
    <source>
        <dbReference type="Proteomes" id="UP001595607"/>
    </source>
</evidence>
<organism evidence="1 2">
    <name type="scientific">Parvularcula lutaonensis</name>
    <dbReference type="NCBI Taxonomy" id="491923"/>
    <lineage>
        <taxon>Bacteria</taxon>
        <taxon>Pseudomonadati</taxon>
        <taxon>Pseudomonadota</taxon>
        <taxon>Alphaproteobacteria</taxon>
        <taxon>Parvularculales</taxon>
        <taxon>Parvularculaceae</taxon>
        <taxon>Parvularcula</taxon>
    </lineage>
</organism>
<dbReference type="Proteomes" id="UP001595607">
    <property type="component" value="Unassembled WGS sequence"/>
</dbReference>
<comment type="caution">
    <text evidence="1">The sequence shown here is derived from an EMBL/GenBank/DDBJ whole genome shotgun (WGS) entry which is preliminary data.</text>
</comment>
<dbReference type="EMBL" id="JBHRVA010000003">
    <property type="protein sequence ID" value="MFC3303267.1"/>
    <property type="molecule type" value="Genomic_DNA"/>
</dbReference>
<keyword evidence="2" id="KW-1185">Reference proteome</keyword>
<protein>
    <submittedName>
        <fullName evidence="1">Three-Cys-motif partner protein TcmP</fullName>
    </submittedName>
</protein>
<proteinExistence type="predicted"/>
<accession>A0ABV7MEF6</accession>
<sequence>MAQKPFGGTHTSRKLNAIAEYLKVYNIALKNQSFSRVYFDAFAGSGEIPSTADEPALLRDVLDKDDVIEGSAERALQTRPAFDRYVFSEKNGRKLTALKQRVDDVGLSEKSTLLRKDANEAVRDFCQSTDFRTTRTVMFFDPYGNQISFETLEMIADTKAIDLWYLFPAGLGVFRQVSRDGQIHPTHVDSLNSLYGTSDWAERFTRESQVEDLFGSVNQSERLVTPDSATEYMLERIQSKFSGYVHDGWLPLGPNGRHWYSLIFASANPEPKAIGLCRRLVSAVYKNA</sequence>
<evidence type="ECO:0000313" key="1">
    <source>
        <dbReference type="EMBL" id="MFC3303267.1"/>
    </source>
</evidence>
<dbReference type="NCBIfam" id="TIGR04474">
    <property type="entry name" value="tcm_partner"/>
    <property type="match status" value="1"/>
</dbReference>
<gene>
    <name evidence="1" type="primary">tcmP</name>
    <name evidence="1" type="ORF">ACFONP_11040</name>
</gene>
<reference evidence="2" key="1">
    <citation type="journal article" date="2019" name="Int. J. Syst. Evol. Microbiol.">
        <title>The Global Catalogue of Microorganisms (GCM) 10K type strain sequencing project: providing services to taxonomists for standard genome sequencing and annotation.</title>
        <authorList>
            <consortium name="The Broad Institute Genomics Platform"/>
            <consortium name="The Broad Institute Genome Sequencing Center for Infectious Disease"/>
            <person name="Wu L."/>
            <person name="Ma J."/>
        </authorList>
    </citation>
    <scope>NUCLEOTIDE SEQUENCE [LARGE SCALE GENOMIC DNA]</scope>
    <source>
        <strain evidence="2">KCTC 22245</strain>
    </source>
</reference>